<protein>
    <recommendedName>
        <fullName evidence="4">Sequence orphan</fullName>
    </recommendedName>
</protein>
<reference evidence="2 3" key="1">
    <citation type="submission" date="2018-06" db="EMBL/GenBank/DDBJ databases">
        <title>Comparative genomics reveals the genomic features of Rhizophagus irregularis, R. cerebriforme, R. diaphanum and Gigaspora rosea, and their symbiotic lifestyle signature.</title>
        <authorList>
            <person name="Morin E."/>
            <person name="San Clemente H."/>
            <person name="Chen E.C.H."/>
            <person name="De La Providencia I."/>
            <person name="Hainaut M."/>
            <person name="Kuo A."/>
            <person name="Kohler A."/>
            <person name="Murat C."/>
            <person name="Tang N."/>
            <person name="Roy S."/>
            <person name="Loubradou J."/>
            <person name="Henrissat B."/>
            <person name="Grigoriev I.V."/>
            <person name="Corradi N."/>
            <person name="Roux C."/>
            <person name="Martin F.M."/>
        </authorList>
    </citation>
    <scope>NUCLEOTIDE SEQUENCE [LARGE SCALE GENOMIC DNA]</scope>
    <source>
        <strain evidence="2 3">DAOM 227022</strain>
    </source>
</reference>
<sequence>MKISFIIFLLKTFLISYISAQCFQHPNNILASLENVECIWDSNGKNDLIVPREIPSTTEDMIKIQLNCDSDYVTCEKVLKEFNKAANLISSIFIFNTQIKVNVSYYDLCKVYPANICTNLGGAAYPTQFYLFQDDDGMSRLYPQSLVKQFQFPNTPNYNEFDINAEFNSKGGFWFEDDANAIRPDQGDIYWTICHELMHGLGFYNGWMGYGTNLIGVIPMPISINPDESVTRNNFLSMQSPLVEFMMDRYTILLSNGTQISLYTQQLNTFFNENNTNIFDDSFISSPQFEFAKNLLILASTPNSLGLLPRNSKNFLTDSIILETSLSPFEQGSSLNHVDYKSYINTNDFLMTYKIIDGITTDQMILSNGNYSGGPIGPKLKQIMETFGYTTVDNPNPYRPQPLFKPPPGNLTSEPKANSGYKINIIRNLNILIIIVSLYLRK</sequence>
<evidence type="ECO:0008006" key="4">
    <source>
        <dbReference type="Google" id="ProtNLM"/>
    </source>
</evidence>
<dbReference type="EMBL" id="QKYT01000424">
    <property type="protein sequence ID" value="RIA85476.1"/>
    <property type="molecule type" value="Genomic_DNA"/>
</dbReference>
<dbReference type="AlphaFoldDB" id="A0A397SLH8"/>
<evidence type="ECO:0000313" key="2">
    <source>
        <dbReference type="EMBL" id="RIA85476.1"/>
    </source>
</evidence>
<comment type="caution">
    <text evidence="2">The sequence shown here is derived from an EMBL/GenBank/DDBJ whole genome shotgun (WGS) entry which is preliminary data.</text>
</comment>
<dbReference type="OrthoDB" id="73465at2759"/>
<evidence type="ECO:0000256" key="1">
    <source>
        <dbReference type="SAM" id="SignalP"/>
    </source>
</evidence>
<name>A0A397SLH8_9GLOM</name>
<evidence type="ECO:0000313" key="3">
    <source>
        <dbReference type="Proteomes" id="UP000265703"/>
    </source>
</evidence>
<accession>A0A397SLH8</accession>
<keyword evidence="3" id="KW-1185">Reference proteome</keyword>
<feature type="signal peptide" evidence="1">
    <location>
        <begin position="1"/>
        <end position="20"/>
    </location>
</feature>
<dbReference type="Proteomes" id="UP000265703">
    <property type="component" value="Unassembled WGS sequence"/>
</dbReference>
<organism evidence="2 3">
    <name type="scientific">Glomus cerebriforme</name>
    <dbReference type="NCBI Taxonomy" id="658196"/>
    <lineage>
        <taxon>Eukaryota</taxon>
        <taxon>Fungi</taxon>
        <taxon>Fungi incertae sedis</taxon>
        <taxon>Mucoromycota</taxon>
        <taxon>Glomeromycotina</taxon>
        <taxon>Glomeromycetes</taxon>
        <taxon>Glomerales</taxon>
        <taxon>Glomeraceae</taxon>
        <taxon>Glomus</taxon>
    </lineage>
</organism>
<feature type="chain" id="PRO_5017399467" description="Sequence orphan" evidence="1">
    <location>
        <begin position="21"/>
        <end position="442"/>
    </location>
</feature>
<keyword evidence="1" id="KW-0732">Signal</keyword>
<gene>
    <name evidence="2" type="ORF">C1645_879271</name>
</gene>
<proteinExistence type="predicted"/>